<gene>
    <name evidence="1" type="ORF">X975_24240</name>
</gene>
<feature type="non-terminal residue" evidence="1">
    <location>
        <position position="58"/>
    </location>
</feature>
<keyword evidence="2" id="KW-1185">Reference proteome</keyword>
<accession>A0A087TUA4</accession>
<name>A0A087TUA4_STEMI</name>
<dbReference type="EMBL" id="KK116758">
    <property type="protein sequence ID" value="KFM68693.1"/>
    <property type="molecule type" value="Genomic_DNA"/>
</dbReference>
<protein>
    <submittedName>
        <fullName evidence="1">Uncharacterized protein</fullName>
    </submittedName>
</protein>
<feature type="non-terminal residue" evidence="1">
    <location>
        <position position="1"/>
    </location>
</feature>
<evidence type="ECO:0000313" key="1">
    <source>
        <dbReference type="EMBL" id="KFM68693.1"/>
    </source>
</evidence>
<organism evidence="1 2">
    <name type="scientific">Stegodyphus mimosarum</name>
    <name type="common">African social velvet spider</name>
    <dbReference type="NCBI Taxonomy" id="407821"/>
    <lineage>
        <taxon>Eukaryota</taxon>
        <taxon>Metazoa</taxon>
        <taxon>Ecdysozoa</taxon>
        <taxon>Arthropoda</taxon>
        <taxon>Chelicerata</taxon>
        <taxon>Arachnida</taxon>
        <taxon>Araneae</taxon>
        <taxon>Araneomorphae</taxon>
        <taxon>Entelegynae</taxon>
        <taxon>Eresoidea</taxon>
        <taxon>Eresidae</taxon>
        <taxon>Stegodyphus</taxon>
    </lineage>
</organism>
<dbReference type="Proteomes" id="UP000054359">
    <property type="component" value="Unassembled WGS sequence"/>
</dbReference>
<reference evidence="1 2" key="1">
    <citation type="submission" date="2013-11" db="EMBL/GenBank/DDBJ databases">
        <title>Genome sequencing of Stegodyphus mimosarum.</title>
        <authorList>
            <person name="Bechsgaard J."/>
        </authorList>
    </citation>
    <scope>NUCLEOTIDE SEQUENCE [LARGE SCALE GENOMIC DNA]</scope>
</reference>
<proteinExistence type="predicted"/>
<sequence length="58" mass="6517">FSLYSRKIGCILIIYLQFDPETSLRSSNSINSKKVGIISGSFLIYLPRIKPRGIFPAP</sequence>
<dbReference type="AlphaFoldDB" id="A0A087TUA4"/>
<evidence type="ECO:0000313" key="2">
    <source>
        <dbReference type="Proteomes" id="UP000054359"/>
    </source>
</evidence>